<keyword evidence="5 8" id="KW-0853">WD repeat</keyword>
<dbReference type="EMBL" id="VXAN01000162">
    <property type="protein sequence ID" value="NXK64257.1"/>
    <property type="molecule type" value="Genomic_DNA"/>
</dbReference>
<dbReference type="InterPro" id="IPR015943">
    <property type="entry name" value="WD40/YVTN_repeat-like_dom_sf"/>
</dbReference>
<evidence type="ECO:0000256" key="9">
    <source>
        <dbReference type="SAM" id="Coils"/>
    </source>
</evidence>
<feature type="domain" description="Enhancer of mRNA-decapping protein 4 WD40 repeat region" evidence="11">
    <location>
        <begin position="87"/>
        <end position="414"/>
    </location>
</feature>
<evidence type="ECO:0000256" key="7">
    <source>
        <dbReference type="ARBA" id="ARBA00023054"/>
    </source>
</evidence>
<evidence type="ECO:0000256" key="8">
    <source>
        <dbReference type="PROSITE-ProRule" id="PRU00221"/>
    </source>
</evidence>
<comment type="similarity">
    <text evidence="2">Belongs to the WD repeat EDC4 family.</text>
</comment>
<dbReference type="SMART" id="SM00320">
    <property type="entry name" value="WD40"/>
    <property type="match status" value="3"/>
</dbReference>
<comment type="caution">
    <text evidence="13">The sequence shown here is derived from an EMBL/GenBank/DDBJ whole genome shotgun (WGS) entry which is preliminary data.</text>
</comment>
<feature type="non-terminal residue" evidence="13">
    <location>
        <position position="1"/>
    </location>
</feature>
<dbReference type="FunFam" id="2.130.10.10:FF:000138">
    <property type="entry name" value="Enhancer of mRNA-decapping protein 4"/>
    <property type="match status" value="1"/>
</dbReference>
<evidence type="ECO:0000256" key="2">
    <source>
        <dbReference type="ARBA" id="ARBA00009639"/>
    </source>
</evidence>
<keyword evidence="7 9" id="KW-0175">Coiled coil</keyword>
<dbReference type="PANTHER" id="PTHR15598">
    <property type="entry name" value="ENHANCER OF MRNA-DECAPPING PROTEIN 4"/>
    <property type="match status" value="1"/>
</dbReference>
<organism evidence="13 14">
    <name type="scientific">Sylvietta virens</name>
    <name type="common">Green crombec</name>
    <dbReference type="NCBI Taxonomy" id="208069"/>
    <lineage>
        <taxon>Eukaryota</taxon>
        <taxon>Metazoa</taxon>
        <taxon>Chordata</taxon>
        <taxon>Craniata</taxon>
        <taxon>Vertebrata</taxon>
        <taxon>Euteleostomi</taxon>
        <taxon>Archelosauria</taxon>
        <taxon>Archosauria</taxon>
        <taxon>Dinosauria</taxon>
        <taxon>Saurischia</taxon>
        <taxon>Theropoda</taxon>
        <taxon>Coelurosauria</taxon>
        <taxon>Aves</taxon>
        <taxon>Neognathae</taxon>
        <taxon>Neoaves</taxon>
        <taxon>Telluraves</taxon>
        <taxon>Australaves</taxon>
        <taxon>Passeriformes</taxon>
        <taxon>Sylvioidea</taxon>
        <taxon>Sylviidae</taxon>
        <taxon>Acrocephalinae</taxon>
        <taxon>Sylvietta</taxon>
    </lineage>
</organism>
<feature type="region of interest" description="Disordered" evidence="10">
    <location>
        <begin position="713"/>
        <end position="732"/>
    </location>
</feature>
<dbReference type="InterPro" id="IPR049404">
    <property type="entry name" value="EDC4_C"/>
</dbReference>
<sequence>GSVNENQRPSNSYNGDLNGLLVPDPLGSGDGPALAKPVHRSISLGALQEKQVICLSGDDSSTCLVISAKDVEIVASSDSSITSKARGSNKVKIQPVARYDWEQKYYYGNLIAVSNSYLAYAIRAASNGSAMVRVLSVSTAERTLLKGFTGGVADLAFAHLNSNQLACLDEAGNLFVWRLVMDKEKIQEEILVNIKRPDNTPLNTFRRIIWCPFIPDDNEENGEEGSQTLALLHEDRAEVWDLDIIRTNNSSWPVEVPDIKEGFIVVKGHSTCLSEGALSPDGTVLATASHDGFVKFWQIYIEGQDEPRCLHEWKPHDGRPLSCLLFCDNHKKQDPEVPFWRFLITGADQNRELKMWCTVSWTCLQTVRFSPDIFSSMSILPSLKVCLDLSAEYLILSDVQRKVLYVMELMQNQEEGKAYFSSISEFLLTHPVLSFGIQAVSRCRLRHTEVLPAEEENDNLSEGAQGSGAVESAAGVLIKLFCVHTKALQDVQIRFQPLHSPDTSASMPSHGSHEEFAFPDHMADLGTEGLGSEKESVHGSQPDLRRIADLPVPADFLSLSNDAKPKLMTPDAFMTPSTSLQQVIRDRHCYGDARDGGGFWYFWTHFSAGMTIAVSPGSSVSSLTAVTAMSSTSVTDASLPRASEDLTVSPKMQLDTSLALSSSSSSLQASPRSHSVLIPGLPDKLTPKAPIPVAPGNSSLALELQEVEPLVVPQASPTRERSPDVISSASTAMSQDIPEIASETLQRSFAAAAPGLPGEVLEPGHHADSMASAASALHLLSPRNRHNSEHSHHSLDMPPVEVDRLNAPSLLETALTQENASSDSVVSQPWPAAPDITRETRNSMADSPRDEVEEKHKSSSYHRHSYHLLQHDSQDASAEQSDHDDEVASLASTSGGFGAKASAQRLPVKDWKVKASPRASPKLKRKAKKDDGYAGLARAQKALGPAGQGHNLLQSLGSEAAARCSQPSPQFQDELMCILRSQQRELSELRQNQMELLQRLTDHLDAIQSSLMGHMERVMDSQQEQEQRRLDRVLMEGQQRNGQLQEHLSQQLSQSLSTAVCNRLERTIREEMKKTVPQCISKSMDPTVSQLSNTIAAKLTAVEGTLKENITKLVKSKNLTDSVVRATADTLQGPIQSAYREAFQSVVLPAFEKSCQSMFQQINDTFKQGTQEYIQQLEAHLKNKKVREQEVRDPLLNQLRQLVSTFQSTTEQLASTIAASVHAEVQHQLHIIVGNLQESILAQVQRVIKGEVSLAMKEQQAAVTSSIVQAMRSAAGTPIPSTHMDFQSQQTHILQLLQQGHLNQAFQQALTAADLNLVLYVCETVDTQQVFGQHPCPLSQPVLLSLIQQLSSDLGTRTELKL</sequence>
<dbReference type="Gene3D" id="6.10.140.270">
    <property type="match status" value="1"/>
</dbReference>
<feature type="compositionally biased region" description="Polar residues" evidence="10">
    <location>
        <begin position="817"/>
        <end position="827"/>
    </location>
</feature>
<protein>
    <recommendedName>
        <fullName evidence="3">Enhancer of mRNA-decapping protein 4</fullName>
    </recommendedName>
</protein>
<proteinExistence type="inferred from homology"/>
<keyword evidence="6" id="KW-0677">Repeat</keyword>
<dbReference type="Proteomes" id="UP000567822">
    <property type="component" value="Unassembled WGS sequence"/>
</dbReference>
<dbReference type="Pfam" id="PF16529">
    <property type="entry name" value="Ge1_WD40"/>
    <property type="match status" value="1"/>
</dbReference>
<feature type="coiled-coil region" evidence="9">
    <location>
        <begin position="972"/>
        <end position="999"/>
    </location>
</feature>
<comment type="subcellular location">
    <subcellularLocation>
        <location evidence="1">Cytoplasm</location>
        <location evidence="1">P-body</location>
    </subcellularLocation>
</comment>
<dbReference type="InterPro" id="IPR045152">
    <property type="entry name" value="EDC4-like"/>
</dbReference>
<gene>
    <name evidence="13" type="primary">Edc4</name>
    <name evidence="13" type="ORF">SYLVIR_R04546</name>
</gene>
<evidence type="ECO:0000256" key="4">
    <source>
        <dbReference type="ARBA" id="ARBA00022490"/>
    </source>
</evidence>
<accession>A0A7L0L6C2</accession>
<evidence type="ECO:0000256" key="10">
    <source>
        <dbReference type="SAM" id="MobiDB-lite"/>
    </source>
</evidence>
<evidence type="ECO:0000259" key="12">
    <source>
        <dbReference type="Pfam" id="PF21289"/>
    </source>
</evidence>
<dbReference type="InterPro" id="IPR044938">
    <property type="entry name" value="EDC4_C_sf"/>
</dbReference>
<dbReference type="Gene3D" id="2.130.10.10">
    <property type="entry name" value="YVTN repeat-like/Quinoprotein amine dehydrogenase"/>
    <property type="match status" value="1"/>
</dbReference>
<dbReference type="Pfam" id="PF21289">
    <property type="entry name" value="EDC4_C"/>
    <property type="match status" value="1"/>
</dbReference>
<evidence type="ECO:0000313" key="13">
    <source>
        <dbReference type="EMBL" id="NXK64257.1"/>
    </source>
</evidence>
<feature type="compositionally biased region" description="Basic and acidic residues" evidence="10">
    <location>
        <begin position="836"/>
        <end position="857"/>
    </location>
</feature>
<dbReference type="Gene3D" id="1.10.220.100">
    <property type="entry name" value="conserved c-terminal region of ge- 1"/>
    <property type="match status" value="1"/>
</dbReference>
<dbReference type="PROSITE" id="PS50294">
    <property type="entry name" value="WD_REPEATS_REGION"/>
    <property type="match status" value="1"/>
</dbReference>
<keyword evidence="14" id="KW-1185">Reference proteome</keyword>
<dbReference type="PANTHER" id="PTHR15598:SF5">
    <property type="entry name" value="ENHANCER OF MRNA-DECAPPING PROTEIN 4"/>
    <property type="match status" value="1"/>
</dbReference>
<dbReference type="InterPro" id="IPR036322">
    <property type="entry name" value="WD40_repeat_dom_sf"/>
</dbReference>
<feature type="region of interest" description="Disordered" evidence="10">
    <location>
        <begin position="817"/>
        <end position="932"/>
    </location>
</feature>
<dbReference type="GO" id="GO:0031087">
    <property type="term" value="P:deadenylation-independent decapping of nuclear-transcribed mRNA"/>
    <property type="evidence" value="ECO:0007669"/>
    <property type="project" value="InterPro"/>
</dbReference>
<name>A0A7L0L6C2_9SYLV</name>
<feature type="non-terminal residue" evidence="13">
    <location>
        <position position="1362"/>
    </location>
</feature>
<evidence type="ECO:0000313" key="14">
    <source>
        <dbReference type="Proteomes" id="UP000567822"/>
    </source>
</evidence>
<evidence type="ECO:0000256" key="1">
    <source>
        <dbReference type="ARBA" id="ARBA00004201"/>
    </source>
</evidence>
<evidence type="ECO:0000256" key="6">
    <source>
        <dbReference type="ARBA" id="ARBA00022737"/>
    </source>
</evidence>
<feature type="repeat" description="WD" evidence="8">
    <location>
        <begin position="266"/>
        <end position="299"/>
    </location>
</feature>
<reference evidence="13 14" key="1">
    <citation type="submission" date="2019-09" db="EMBL/GenBank/DDBJ databases">
        <title>Bird 10,000 Genomes (B10K) Project - Family phase.</title>
        <authorList>
            <person name="Zhang G."/>
        </authorList>
    </citation>
    <scope>NUCLEOTIDE SEQUENCE [LARGE SCALE GENOMIC DNA]</scope>
    <source>
        <strain evidence="13">B10K-DU-009-59</strain>
        <tissue evidence="13">Muscle</tissue>
    </source>
</reference>
<dbReference type="SUPFAM" id="SSF50978">
    <property type="entry name" value="WD40 repeat-like"/>
    <property type="match status" value="1"/>
</dbReference>
<keyword evidence="4" id="KW-0963">Cytoplasm</keyword>
<evidence type="ECO:0000259" key="11">
    <source>
        <dbReference type="Pfam" id="PF16529"/>
    </source>
</evidence>
<dbReference type="GO" id="GO:0000932">
    <property type="term" value="C:P-body"/>
    <property type="evidence" value="ECO:0007669"/>
    <property type="project" value="UniProtKB-SubCell"/>
</dbReference>
<dbReference type="InterPro" id="IPR001680">
    <property type="entry name" value="WD40_rpt"/>
</dbReference>
<evidence type="ECO:0000256" key="3">
    <source>
        <dbReference type="ARBA" id="ARBA00015762"/>
    </source>
</evidence>
<dbReference type="PROSITE" id="PS50082">
    <property type="entry name" value="WD_REPEATS_2"/>
    <property type="match status" value="1"/>
</dbReference>
<feature type="domain" description="Enhancer of mRNA-decapping protein 4 C-terminal" evidence="12">
    <location>
        <begin position="1293"/>
        <end position="1362"/>
    </location>
</feature>
<evidence type="ECO:0000256" key="5">
    <source>
        <dbReference type="ARBA" id="ARBA00022574"/>
    </source>
</evidence>
<dbReference type="InterPro" id="IPR032401">
    <property type="entry name" value="EDC4_WD40"/>
</dbReference>